<dbReference type="EMBL" id="CP141892">
    <property type="protein sequence ID" value="WRT70974.1"/>
    <property type="molecule type" value="Genomic_DNA"/>
</dbReference>
<organism evidence="1 2">
    <name type="scientific">Kwoniella shivajii</name>
    <dbReference type="NCBI Taxonomy" id="564305"/>
    <lineage>
        <taxon>Eukaryota</taxon>
        <taxon>Fungi</taxon>
        <taxon>Dikarya</taxon>
        <taxon>Basidiomycota</taxon>
        <taxon>Agaricomycotina</taxon>
        <taxon>Tremellomycetes</taxon>
        <taxon>Tremellales</taxon>
        <taxon>Cryptococcaceae</taxon>
        <taxon>Kwoniella</taxon>
    </lineage>
</organism>
<evidence type="ECO:0000313" key="1">
    <source>
        <dbReference type="EMBL" id="WRT70974.1"/>
    </source>
</evidence>
<proteinExistence type="predicted"/>
<protein>
    <submittedName>
        <fullName evidence="1">Uncharacterized protein</fullName>
    </submittedName>
</protein>
<keyword evidence="2" id="KW-1185">Reference proteome</keyword>
<gene>
    <name evidence="1" type="ORF">IL334_007973</name>
</gene>
<dbReference type="Proteomes" id="UP001329825">
    <property type="component" value="Chromosome 12"/>
</dbReference>
<dbReference type="GeneID" id="87960103"/>
<sequence>MNVVAASHYAELAGASNRAEVVGDRAEAVELGDNTAASGFDAEVGKIVTGSGQRAQGCDTRIEVLDHQLEVILNYVDHLHLHCQFPAGMLNPYIIILEAQSGEPL</sequence>
<name>A0ABZ1DA67_9TREE</name>
<reference evidence="1 2" key="1">
    <citation type="submission" date="2024-01" db="EMBL/GenBank/DDBJ databases">
        <title>Comparative genomics of Cryptococcus and Kwoniella reveals pathogenesis evolution and contrasting modes of karyotype evolution via chromosome fusion or intercentromeric recombination.</title>
        <authorList>
            <person name="Coelho M.A."/>
            <person name="David-Palma M."/>
            <person name="Shea T."/>
            <person name="Bowers K."/>
            <person name="McGinley-Smith S."/>
            <person name="Mohammad A.W."/>
            <person name="Gnirke A."/>
            <person name="Yurkov A.M."/>
            <person name="Nowrousian M."/>
            <person name="Sun S."/>
            <person name="Cuomo C.A."/>
            <person name="Heitman J."/>
        </authorList>
    </citation>
    <scope>NUCLEOTIDE SEQUENCE [LARGE SCALE GENOMIC DNA]</scope>
    <source>
        <strain evidence="1">CBS 11374</strain>
    </source>
</reference>
<evidence type="ECO:0000313" key="2">
    <source>
        <dbReference type="Proteomes" id="UP001329825"/>
    </source>
</evidence>
<accession>A0ABZ1DA67</accession>
<dbReference type="RefSeq" id="XP_062795713.1">
    <property type="nucleotide sequence ID" value="XM_062939662.1"/>
</dbReference>